<feature type="binding site" evidence="6">
    <location>
        <position position="267"/>
    </location>
    <ligand>
        <name>S-adenosyl-L-methionine</name>
        <dbReference type="ChEBI" id="CHEBI:59789"/>
    </ligand>
</feature>
<feature type="domain" description="SAM-dependent MTase RsmB/NOP-type" evidence="8">
    <location>
        <begin position="145"/>
        <end position="457"/>
    </location>
</feature>
<dbReference type="FunFam" id="3.40.50.150:FF:000164">
    <property type="entry name" value="Methyltransferase NSUN5, putative"/>
    <property type="match status" value="1"/>
</dbReference>
<dbReference type="GO" id="GO:0070475">
    <property type="term" value="P:rRNA base methylation"/>
    <property type="evidence" value="ECO:0007669"/>
    <property type="project" value="TreeGrafter"/>
</dbReference>
<dbReference type="InParanoid" id="A0A024FW73"/>
<dbReference type="GO" id="GO:0005730">
    <property type="term" value="C:nucleolus"/>
    <property type="evidence" value="ECO:0007669"/>
    <property type="project" value="TreeGrafter"/>
</dbReference>
<keyword evidence="4 6" id="KW-0694">RNA-binding</keyword>
<organism evidence="9 10">
    <name type="scientific">Albugo candida</name>
    <dbReference type="NCBI Taxonomy" id="65357"/>
    <lineage>
        <taxon>Eukaryota</taxon>
        <taxon>Sar</taxon>
        <taxon>Stramenopiles</taxon>
        <taxon>Oomycota</taxon>
        <taxon>Peronosporomycetes</taxon>
        <taxon>Albuginales</taxon>
        <taxon>Albuginaceae</taxon>
        <taxon>Albugo</taxon>
    </lineage>
</organism>
<comment type="caution">
    <text evidence="9">The sequence shown here is derived from an EMBL/GenBank/DDBJ whole genome shotgun (WGS) entry which is preliminary data.</text>
</comment>
<feature type="binding site" evidence="6">
    <location>
        <position position="295"/>
    </location>
    <ligand>
        <name>S-adenosyl-L-methionine</name>
        <dbReference type="ChEBI" id="CHEBI:59789"/>
    </ligand>
</feature>
<feature type="binding site" evidence="6">
    <location>
        <position position="315"/>
    </location>
    <ligand>
        <name>S-adenosyl-L-methionine</name>
        <dbReference type="ChEBI" id="CHEBI:59789"/>
    </ligand>
</feature>
<evidence type="ECO:0000256" key="4">
    <source>
        <dbReference type="ARBA" id="ARBA00022884"/>
    </source>
</evidence>
<accession>A0A024FW73</accession>
<dbReference type="EMBL" id="CAIX01000444">
    <property type="protein sequence ID" value="CCI10904.1"/>
    <property type="molecule type" value="Genomic_DNA"/>
</dbReference>
<dbReference type="InterPro" id="IPR048889">
    <property type="entry name" value="NSUN5_RCM1_N"/>
</dbReference>
<evidence type="ECO:0000256" key="6">
    <source>
        <dbReference type="PROSITE-ProRule" id="PRU01023"/>
    </source>
</evidence>
<evidence type="ECO:0000256" key="3">
    <source>
        <dbReference type="ARBA" id="ARBA00022691"/>
    </source>
</evidence>
<gene>
    <name evidence="9" type="ORF">BN9_119490</name>
</gene>
<keyword evidence="2 6" id="KW-0808">Transferase</keyword>
<dbReference type="Gene3D" id="3.30.70.1170">
    <property type="entry name" value="Sun protein, domain 3"/>
    <property type="match status" value="1"/>
</dbReference>
<comment type="similarity">
    <text evidence="6">Belongs to the class I-like SAM-binding methyltransferase superfamily. RsmB/NOP family.</text>
</comment>
<dbReference type="Pfam" id="PF01189">
    <property type="entry name" value="Methyltr_RsmB-F"/>
    <property type="match status" value="1"/>
</dbReference>
<dbReference type="GO" id="GO:0008173">
    <property type="term" value="F:RNA methyltransferase activity"/>
    <property type="evidence" value="ECO:0007669"/>
    <property type="project" value="InterPro"/>
</dbReference>
<evidence type="ECO:0000256" key="7">
    <source>
        <dbReference type="SAM" id="MobiDB-lite"/>
    </source>
</evidence>
<evidence type="ECO:0000313" key="10">
    <source>
        <dbReference type="Proteomes" id="UP000053237"/>
    </source>
</evidence>
<dbReference type="GO" id="GO:0003723">
    <property type="term" value="F:RNA binding"/>
    <property type="evidence" value="ECO:0007669"/>
    <property type="project" value="UniProtKB-UniRule"/>
</dbReference>
<dbReference type="Gene3D" id="3.40.50.150">
    <property type="entry name" value="Vaccinia Virus protein VP39"/>
    <property type="match status" value="1"/>
</dbReference>
<feature type="active site" description="Nucleophile" evidence="6">
    <location>
        <position position="383"/>
    </location>
</feature>
<dbReference type="STRING" id="65357.A0A024FW73"/>
<dbReference type="InterPro" id="IPR049561">
    <property type="entry name" value="NSUN5_7_fdxn-like"/>
</dbReference>
<evidence type="ECO:0000259" key="8">
    <source>
        <dbReference type="PROSITE" id="PS51686"/>
    </source>
</evidence>
<dbReference type="InterPro" id="IPR049560">
    <property type="entry name" value="MeTrfase_RsmB-F_NOP2_cat"/>
</dbReference>
<dbReference type="InterPro" id="IPR029063">
    <property type="entry name" value="SAM-dependent_MTases_sf"/>
</dbReference>
<comment type="catalytic activity">
    <reaction evidence="5">
        <text>a cytidine in 25S rRNA + S-adenosyl-L-methionine = a 5-methylcytidine in 25S rRNA + S-adenosyl-L-homocysteine + H(+)</text>
        <dbReference type="Rhea" id="RHEA:47780"/>
        <dbReference type="Rhea" id="RHEA-COMP:11911"/>
        <dbReference type="Rhea" id="RHEA-COMP:11912"/>
        <dbReference type="ChEBI" id="CHEBI:15378"/>
        <dbReference type="ChEBI" id="CHEBI:57856"/>
        <dbReference type="ChEBI" id="CHEBI:59789"/>
        <dbReference type="ChEBI" id="CHEBI:74483"/>
        <dbReference type="ChEBI" id="CHEBI:82748"/>
    </reaction>
</comment>
<name>A0A024FW73_9STRA</name>
<evidence type="ECO:0000313" key="9">
    <source>
        <dbReference type="EMBL" id="CCI10904.1"/>
    </source>
</evidence>
<reference evidence="9 10" key="1">
    <citation type="submission" date="2012-05" db="EMBL/GenBank/DDBJ databases">
        <title>Recombination and specialization in a pathogen metapopulation.</title>
        <authorList>
            <person name="Gardiner A."/>
            <person name="Kemen E."/>
            <person name="Schultz-Larsen T."/>
            <person name="MacLean D."/>
            <person name="Van Oosterhout C."/>
            <person name="Jones J.D.G."/>
        </authorList>
    </citation>
    <scope>NUCLEOTIDE SEQUENCE [LARGE SCALE GENOMIC DNA]</scope>
    <source>
        <strain evidence="9 10">Ac Nc2</strain>
    </source>
</reference>
<feature type="region of interest" description="Disordered" evidence="7">
    <location>
        <begin position="473"/>
        <end position="500"/>
    </location>
</feature>
<dbReference type="Proteomes" id="UP000053237">
    <property type="component" value="Unassembled WGS sequence"/>
</dbReference>
<dbReference type="InterPro" id="IPR023267">
    <property type="entry name" value="RCMT"/>
</dbReference>
<dbReference type="InterPro" id="IPR001678">
    <property type="entry name" value="MeTrfase_RsmB-F_NOP2_dom"/>
</dbReference>
<dbReference type="OrthoDB" id="435282at2759"/>
<protein>
    <recommendedName>
        <fullName evidence="8">SAM-dependent MTase RsmB/NOP-type domain-containing protein</fullName>
    </recommendedName>
</protein>
<dbReference type="PANTHER" id="PTHR22807:SF4">
    <property type="entry name" value="28S RRNA (CYTOSINE-C(5))-METHYLTRANSFERASE"/>
    <property type="match status" value="1"/>
</dbReference>
<evidence type="ECO:0000256" key="2">
    <source>
        <dbReference type="ARBA" id="ARBA00022679"/>
    </source>
</evidence>
<proteinExistence type="inferred from homology"/>
<dbReference type="AlphaFoldDB" id="A0A024FW73"/>
<dbReference type="PANTHER" id="PTHR22807">
    <property type="entry name" value="NOP2 YEAST -RELATED NOL1/NOP2/FMU SUN DOMAIN-CONTAINING"/>
    <property type="match status" value="1"/>
</dbReference>
<dbReference type="PROSITE" id="PS51686">
    <property type="entry name" value="SAM_MT_RSMB_NOP"/>
    <property type="match status" value="1"/>
</dbReference>
<keyword evidence="1 6" id="KW-0489">Methyltransferase</keyword>
<evidence type="ECO:0000256" key="1">
    <source>
        <dbReference type="ARBA" id="ARBA00022603"/>
    </source>
</evidence>
<feature type="compositionally biased region" description="Basic residues" evidence="7">
    <location>
        <begin position="485"/>
        <end position="500"/>
    </location>
</feature>
<feature type="binding site" evidence="6">
    <location>
        <begin position="236"/>
        <end position="242"/>
    </location>
    <ligand>
        <name>S-adenosyl-L-methionine</name>
        <dbReference type="ChEBI" id="CHEBI:59789"/>
    </ligand>
</feature>
<keyword evidence="3 6" id="KW-0949">S-adenosyl-L-methionine</keyword>
<evidence type="ECO:0000256" key="5">
    <source>
        <dbReference type="ARBA" id="ARBA00053002"/>
    </source>
</evidence>
<dbReference type="PRINTS" id="PR02008">
    <property type="entry name" value="RCMTFAMILY"/>
</dbReference>
<sequence length="500" mass="56469">MSDLYKEAASLLQKFENRRGGLKSLLYSPNIINTKSSFALVCETLRHKPLLEKLVAAVPLFQSRVRQLCKSKSKSKESQIISVTLATIYISIYDLLFGKKKSIAGGGFMKREIMKHANALREALVRMKIKEKVSDHENLLPIENRKCSTQVDIPRYIRVNTLKARKEEIAEFIETTKAQNDVHIPDLLVLPRNIELHDHELVREGKLVLQDKASCFPAFVLLSDPAWPGGDIIDACAAPGNKTTHLAMLLGKTLVGMSTNSKVFAFDRSTARLKILESRLELCGADGIVQASCQDFLDADIHDRRYENVKSIVLDPSCSGSGMNNRFDHLLDIASRPEMTDYDLEQEDGTTHKRIESLARFQLLMLRKAFSFDQVDRIVYSTCSVFKIENEEVVSAALATQKVKGSNRFRLKECLPFWPRRGIPVNGVSSSDAKLMVRANAIEDGTNGFFVAYFEREKDQVATTPRSLAITEQLTTENNTEKKSTIQRKRRNRKRKKVTT</sequence>
<dbReference type="Pfam" id="PF21148">
    <property type="entry name" value="NSUN5_fdxn-like"/>
    <property type="match status" value="1"/>
</dbReference>
<dbReference type="Pfam" id="PF21153">
    <property type="entry name" value="NSUN5_N"/>
    <property type="match status" value="1"/>
</dbReference>
<keyword evidence="10" id="KW-1185">Reference proteome</keyword>
<dbReference type="SUPFAM" id="SSF53335">
    <property type="entry name" value="S-adenosyl-L-methionine-dependent methyltransferases"/>
    <property type="match status" value="1"/>
</dbReference>